<dbReference type="Proteomes" id="UP001497623">
    <property type="component" value="Unassembled WGS sequence"/>
</dbReference>
<dbReference type="InterPro" id="IPR032675">
    <property type="entry name" value="LRR_dom_sf"/>
</dbReference>
<evidence type="ECO:0000313" key="1">
    <source>
        <dbReference type="EMBL" id="CAL4077102.1"/>
    </source>
</evidence>
<dbReference type="EMBL" id="CAXKWB010005171">
    <property type="protein sequence ID" value="CAL4077102.1"/>
    <property type="molecule type" value="Genomic_DNA"/>
</dbReference>
<reference evidence="1 2" key="1">
    <citation type="submission" date="2024-05" db="EMBL/GenBank/DDBJ databases">
        <authorList>
            <person name="Wallberg A."/>
        </authorList>
    </citation>
    <scope>NUCLEOTIDE SEQUENCE [LARGE SCALE GENOMIC DNA]</scope>
</reference>
<dbReference type="Gene3D" id="3.80.10.10">
    <property type="entry name" value="Ribonuclease Inhibitor"/>
    <property type="match status" value="2"/>
</dbReference>
<protein>
    <submittedName>
        <fullName evidence="1">Uncharacterized protein</fullName>
    </submittedName>
</protein>
<dbReference type="SUPFAM" id="SSF52047">
    <property type="entry name" value="RNI-like"/>
    <property type="match status" value="1"/>
</dbReference>
<organism evidence="1 2">
    <name type="scientific">Meganyctiphanes norvegica</name>
    <name type="common">Northern krill</name>
    <name type="synonym">Thysanopoda norvegica</name>
    <dbReference type="NCBI Taxonomy" id="48144"/>
    <lineage>
        <taxon>Eukaryota</taxon>
        <taxon>Metazoa</taxon>
        <taxon>Ecdysozoa</taxon>
        <taxon>Arthropoda</taxon>
        <taxon>Crustacea</taxon>
        <taxon>Multicrustacea</taxon>
        <taxon>Malacostraca</taxon>
        <taxon>Eumalacostraca</taxon>
        <taxon>Eucarida</taxon>
        <taxon>Euphausiacea</taxon>
        <taxon>Euphausiidae</taxon>
        <taxon>Meganyctiphanes</taxon>
    </lineage>
</organism>
<evidence type="ECO:0000313" key="2">
    <source>
        <dbReference type="Proteomes" id="UP001497623"/>
    </source>
</evidence>
<accession>A0AAV2QAY2</accession>
<keyword evidence="2" id="KW-1185">Reference proteome</keyword>
<comment type="caution">
    <text evidence="1">The sequence shown here is derived from an EMBL/GenBank/DDBJ whole genome shotgun (WGS) entry which is preliminary data.</text>
</comment>
<proteinExistence type="predicted"/>
<sequence length="580" mass="65156">MMYSAAAAAASMEVPAWISPTSLQTLSIRRVAHGVLHPCCSCSLVQSSHTITGIDIAVDDIIKNDSIHFHEARRYLSRILTDVRKWWESSSGLGCLPLILQKEVVSTLSEVLTARMHISPLYRLLLQLLLAREAGGATTAAENKYVKVAKEHCPAVNNFLMNIAPFSIESLNTDIIDFEDQHTLNTIIKNSPNLRKVQLNHRDSFSVLDTVARFCSKLEILVLANFYIPEECLYKTFFGGVDEAYVISSMSNVSNIRLSFPFLRVCVHKWGTLTKSTKKFLQAFLHLYPNLQKITAHDNGGFQTDILIPDIEVLFKNVNQNPCKLKAITLDVDCPLLSKNNLGKISKLCPEVRHLTVDDWTTSSSNHNGFIVDNFNNMIQYIHINSLSLHMPSDKPANYLPILNTFGKNLKALEIQLWCIVDADVMCNIINTCVNIESLSVEIWSIFRFNSPKLDSLPRLKRLSICDKAGRADVCPFVKLVLGKAPNVTDLEVSIKDASSFRSITNGEMCPELRSLTLHCPSEYELQARGVVVKMVSLFPALKTLTLNIRSQELLYYRTLYSTTALDVLDGRRVSHKRKL</sequence>
<gene>
    <name evidence="1" type="ORF">MNOR_LOCUS10322</name>
</gene>
<dbReference type="AlphaFoldDB" id="A0AAV2QAY2"/>
<name>A0AAV2QAY2_MEGNR</name>